<proteinExistence type="predicted"/>
<reference evidence="1" key="1">
    <citation type="submission" date="2022-11" db="EMBL/GenBank/DDBJ databases">
        <title>beta-Carotene-producing bacterium, Jeongeuplla avenae sp. nov., alleviates the salt stress of Arabidopsis seedlings.</title>
        <authorList>
            <person name="Jiang L."/>
            <person name="Lee J."/>
        </authorList>
    </citation>
    <scope>NUCLEOTIDE SEQUENCE</scope>
    <source>
        <strain evidence="1">DY_R2A_6</strain>
    </source>
</reference>
<sequence>MTIPDPTNPSALLSALIRCPSVTPEEGGALAALEAMLRPLGFAVERPVFSEPDTPNVENLFARRGETGPHLVFAGHTDVVPPGAAEDWREGPFSGAIRDGFVWGRGAVDMKGGIACFLAALGRMAAAGELPATGRISLLITGDEEGPAINGTVKLLDWARNRGERFDACIVGEPTNPAALGDMIKIGRRGSLSGHVHVDGVQGHAAYPHLAANPIPLLLALGQSLIDPPLDAGNARFDPSNLEIVSVDTGNPSLNVIPARARLSFNVRFNDEWSGTTLKAEIERRLTAAAGAMPMREGAQAPHWRVEWKAPVSDVFLTTDDALARTLSEAVEAVTGRRPALSTSGGTSDARFIKNHCPVAEFGLVGQTMHKVDERASVADLEQLTEIYRRFVSGWFAARG</sequence>
<evidence type="ECO:0000313" key="1">
    <source>
        <dbReference type="EMBL" id="WAJ27001.1"/>
    </source>
</evidence>
<evidence type="ECO:0000313" key="2">
    <source>
        <dbReference type="Proteomes" id="UP001163223"/>
    </source>
</evidence>
<dbReference type="EC" id="3.5.1.18" evidence="1"/>
<protein>
    <submittedName>
        <fullName evidence="1">Succinyl-diaminopimelate desuccinylase</fullName>
        <ecNumber evidence="1">3.5.1.18</ecNumber>
    </submittedName>
</protein>
<organism evidence="1 2">
    <name type="scientific">Antarcticirhabdus aurantiaca</name>
    <dbReference type="NCBI Taxonomy" id="2606717"/>
    <lineage>
        <taxon>Bacteria</taxon>
        <taxon>Pseudomonadati</taxon>
        <taxon>Pseudomonadota</taxon>
        <taxon>Alphaproteobacteria</taxon>
        <taxon>Hyphomicrobiales</taxon>
        <taxon>Aurantimonadaceae</taxon>
        <taxon>Antarcticirhabdus</taxon>
    </lineage>
</organism>
<accession>A0ACD4NJU4</accession>
<dbReference type="Proteomes" id="UP001163223">
    <property type="component" value="Chromosome"/>
</dbReference>
<keyword evidence="1" id="KW-0378">Hydrolase</keyword>
<keyword evidence="2" id="KW-1185">Reference proteome</keyword>
<gene>
    <name evidence="1" type="primary">dapE</name>
    <name evidence="1" type="ORF">OXU80_19335</name>
</gene>
<name>A0ACD4NJU4_9HYPH</name>
<dbReference type="EMBL" id="CP113520">
    <property type="protein sequence ID" value="WAJ27001.1"/>
    <property type="molecule type" value="Genomic_DNA"/>
</dbReference>